<keyword evidence="2" id="KW-0812">Transmembrane</keyword>
<gene>
    <name evidence="3" type="ORF">FXN61_27235</name>
</gene>
<keyword evidence="2" id="KW-0472">Membrane</keyword>
<protein>
    <submittedName>
        <fullName evidence="3">Uncharacterized protein</fullName>
    </submittedName>
</protein>
<keyword evidence="2" id="KW-1133">Transmembrane helix</keyword>
<accession>A0ABX1FMS5</accession>
<sequence>MCLALSLLTGTLNTLGVVLLLILWALVTYLAWLSRVVIGLDRERRVSARAQAVLAYAGFSTLFVWVLTSALPATLEILTQLSQVILITGDIPQPWFGLGELDPPSDTAIVLLVLLMFAVVAMEALQRQLALEQLARGNRWPLGLRRRRLATFAERQAGNVTMYSGLSPFVGAGQELRTWSFALRMVRAGQPPWFAEAGRQRQAPVRAVTEENGELLFKVEDLIAHLRKQLSMLSIESEPRLVLPGLTVQDHVFQAAEGAGSLTHTMDPSAVSGIIADPTTAARHYLTCQVRSWDGEVVTTVFVHVAVQGRTLYLEFSAWMLPPTQAGYQLLRDPRRTEPGARLDAVGQALTTLPRLVVGAPFGVLRAGRDAMRAILSAALRVPAADYDFGARTSIRELGAMTLPQVRRENRDMYVPDNYFQSRDVVKYWKILERRLIAATFDFLAAHDVDTAEYAERALTVLNTGVMQFGGTMGIRDSAIGTGGSVDRSRRGKKDRSGRRGRP</sequence>
<evidence type="ECO:0000256" key="1">
    <source>
        <dbReference type="SAM" id="MobiDB-lite"/>
    </source>
</evidence>
<evidence type="ECO:0000256" key="2">
    <source>
        <dbReference type="SAM" id="Phobius"/>
    </source>
</evidence>
<dbReference type="RefSeq" id="WP_167976954.1">
    <property type="nucleotide sequence ID" value="NZ_VSRL01000116.1"/>
</dbReference>
<name>A0ABX1FMS5_9PSEU</name>
<reference evidence="3 4" key="1">
    <citation type="submission" date="2019-08" db="EMBL/GenBank/DDBJ databases">
        <title>Lentzea from Indian Himalayas.</title>
        <authorList>
            <person name="Mandal S."/>
            <person name="Mallick Gupta A."/>
            <person name="Maiti P.K."/>
            <person name="Sarkar J."/>
            <person name="Mandal S."/>
        </authorList>
    </citation>
    <scope>NUCLEOTIDE SEQUENCE [LARGE SCALE GENOMIC DNA]</scope>
    <source>
        <strain evidence="3 4">PSKA42</strain>
    </source>
</reference>
<feature type="compositionally biased region" description="Basic residues" evidence="1">
    <location>
        <begin position="490"/>
        <end position="503"/>
    </location>
</feature>
<feature type="transmembrane region" description="Helical" evidence="2">
    <location>
        <begin position="12"/>
        <end position="32"/>
    </location>
</feature>
<evidence type="ECO:0000313" key="3">
    <source>
        <dbReference type="EMBL" id="NKE60293.1"/>
    </source>
</evidence>
<feature type="region of interest" description="Disordered" evidence="1">
    <location>
        <begin position="480"/>
        <end position="503"/>
    </location>
</feature>
<comment type="caution">
    <text evidence="3">The sequence shown here is derived from an EMBL/GenBank/DDBJ whole genome shotgun (WGS) entry which is preliminary data.</text>
</comment>
<proteinExistence type="predicted"/>
<organism evidence="3 4">
    <name type="scientific">Lentzea indica</name>
    <dbReference type="NCBI Taxonomy" id="2604800"/>
    <lineage>
        <taxon>Bacteria</taxon>
        <taxon>Bacillati</taxon>
        <taxon>Actinomycetota</taxon>
        <taxon>Actinomycetes</taxon>
        <taxon>Pseudonocardiales</taxon>
        <taxon>Pseudonocardiaceae</taxon>
        <taxon>Lentzea</taxon>
    </lineage>
</organism>
<dbReference type="Proteomes" id="UP001515943">
    <property type="component" value="Unassembled WGS sequence"/>
</dbReference>
<evidence type="ECO:0000313" key="4">
    <source>
        <dbReference type="Proteomes" id="UP001515943"/>
    </source>
</evidence>
<dbReference type="EMBL" id="VSRL01000116">
    <property type="protein sequence ID" value="NKE60293.1"/>
    <property type="molecule type" value="Genomic_DNA"/>
</dbReference>
<keyword evidence="4" id="KW-1185">Reference proteome</keyword>
<feature type="transmembrane region" description="Helical" evidence="2">
    <location>
        <begin position="53"/>
        <end position="73"/>
    </location>
</feature>